<feature type="transmembrane region" description="Helical" evidence="3">
    <location>
        <begin position="57"/>
        <end position="74"/>
    </location>
</feature>
<dbReference type="InterPro" id="IPR048254">
    <property type="entry name" value="CDP_ALCOHOL_P_TRANSF_CS"/>
</dbReference>
<reference evidence="4" key="2">
    <citation type="submission" date="2020-09" db="EMBL/GenBank/DDBJ databases">
        <authorList>
            <person name="Sun Q."/>
            <person name="Zhou Y."/>
        </authorList>
    </citation>
    <scope>NUCLEOTIDE SEQUENCE</scope>
    <source>
        <strain evidence="4">CGMCC 4.7306</strain>
    </source>
</reference>
<keyword evidence="5" id="KW-1185">Reference proteome</keyword>
<dbReference type="InterPro" id="IPR043130">
    <property type="entry name" value="CDP-OH_PTrfase_TM_dom"/>
</dbReference>
<evidence type="ECO:0000256" key="2">
    <source>
        <dbReference type="RuleBase" id="RU003750"/>
    </source>
</evidence>
<feature type="transmembrane region" description="Helical" evidence="3">
    <location>
        <begin position="202"/>
        <end position="235"/>
    </location>
</feature>
<evidence type="ECO:0000256" key="3">
    <source>
        <dbReference type="SAM" id="Phobius"/>
    </source>
</evidence>
<dbReference type="Pfam" id="PF01066">
    <property type="entry name" value="CDP-OH_P_transf"/>
    <property type="match status" value="1"/>
</dbReference>
<dbReference type="GO" id="GO:0008654">
    <property type="term" value="P:phospholipid biosynthetic process"/>
    <property type="evidence" value="ECO:0007669"/>
    <property type="project" value="InterPro"/>
</dbReference>
<protein>
    <submittedName>
        <fullName evidence="4">CDP-alcohol phosphatidyltransferase</fullName>
    </submittedName>
</protein>
<keyword evidence="3" id="KW-1133">Transmembrane helix</keyword>
<accession>A0A917S5F2</accession>
<dbReference type="RefSeq" id="WP_188894787.1">
    <property type="nucleotide sequence ID" value="NZ_BMMZ01000003.1"/>
</dbReference>
<dbReference type="InterPro" id="IPR000462">
    <property type="entry name" value="CDP-OH_P_trans"/>
</dbReference>
<dbReference type="Proteomes" id="UP000613840">
    <property type="component" value="Unassembled WGS sequence"/>
</dbReference>
<name>A0A917S5F2_9ACTN</name>
<feature type="transmembrane region" description="Helical" evidence="3">
    <location>
        <begin position="147"/>
        <end position="166"/>
    </location>
</feature>
<dbReference type="AlphaFoldDB" id="A0A917S5F2"/>
<keyword evidence="3" id="KW-0812">Transmembrane</keyword>
<dbReference type="Gene3D" id="1.20.120.1760">
    <property type="match status" value="1"/>
</dbReference>
<proteinExistence type="inferred from homology"/>
<keyword evidence="1 2" id="KW-0808">Transferase</keyword>
<evidence type="ECO:0000256" key="1">
    <source>
        <dbReference type="ARBA" id="ARBA00022679"/>
    </source>
</evidence>
<keyword evidence="3" id="KW-0472">Membrane</keyword>
<sequence>MGSLVVPSASVGEALRRLGGAQKSSKGAPLYSLYVNRPLGRVFAAVAFRLKMTPNQVTAVSAVCTGIGILLIALAPVTGWIGLPIMVALCLGYALDSADGQLARLRGGGSTTGEWLDHVIDSAKTSALHLAVLIAFFRHEHVSDWRLLVPIVFAVVAAVHFFGMILNEQLAKVKRLQAGLGSALPPRTSPRWMSVAKLPTDYGLLCFAFVVFGLPAVFQVIYALLALANLGYLLLILPKWYREMGGLDRLAPEGVNQ</sequence>
<dbReference type="EMBL" id="BMMZ01000003">
    <property type="protein sequence ID" value="GGL59434.1"/>
    <property type="molecule type" value="Genomic_DNA"/>
</dbReference>
<reference evidence="4" key="1">
    <citation type="journal article" date="2014" name="Int. J. Syst. Evol. Microbiol.">
        <title>Complete genome sequence of Corynebacterium casei LMG S-19264T (=DSM 44701T), isolated from a smear-ripened cheese.</title>
        <authorList>
            <consortium name="US DOE Joint Genome Institute (JGI-PGF)"/>
            <person name="Walter F."/>
            <person name="Albersmeier A."/>
            <person name="Kalinowski J."/>
            <person name="Ruckert C."/>
        </authorList>
    </citation>
    <scope>NUCLEOTIDE SEQUENCE</scope>
    <source>
        <strain evidence="4">CGMCC 4.7306</strain>
    </source>
</reference>
<organism evidence="4 5">
    <name type="scientific">Microlunatus endophyticus</name>
    <dbReference type="NCBI Taxonomy" id="1716077"/>
    <lineage>
        <taxon>Bacteria</taxon>
        <taxon>Bacillati</taxon>
        <taxon>Actinomycetota</taxon>
        <taxon>Actinomycetes</taxon>
        <taxon>Propionibacteriales</taxon>
        <taxon>Propionibacteriaceae</taxon>
        <taxon>Microlunatus</taxon>
    </lineage>
</organism>
<dbReference type="PROSITE" id="PS00379">
    <property type="entry name" value="CDP_ALCOHOL_P_TRANSF"/>
    <property type="match status" value="1"/>
</dbReference>
<gene>
    <name evidence="4" type="ORF">GCM10011575_17490</name>
</gene>
<evidence type="ECO:0000313" key="4">
    <source>
        <dbReference type="EMBL" id="GGL59434.1"/>
    </source>
</evidence>
<dbReference type="GO" id="GO:0016020">
    <property type="term" value="C:membrane"/>
    <property type="evidence" value="ECO:0007669"/>
    <property type="project" value="InterPro"/>
</dbReference>
<comment type="caution">
    <text evidence="4">The sequence shown here is derived from an EMBL/GenBank/DDBJ whole genome shotgun (WGS) entry which is preliminary data.</text>
</comment>
<comment type="similarity">
    <text evidence="2">Belongs to the CDP-alcohol phosphatidyltransferase class-I family.</text>
</comment>
<evidence type="ECO:0000313" key="5">
    <source>
        <dbReference type="Proteomes" id="UP000613840"/>
    </source>
</evidence>
<dbReference type="GO" id="GO:0016780">
    <property type="term" value="F:phosphotransferase activity, for other substituted phosphate groups"/>
    <property type="evidence" value="ECO:0007669"/>
    <property type="project" value="InterPro"/>
</dbReference>